<dbReference type="Gene3D" id="3.40.50.10090">
    <property type="match status" value="2"/>
</dbReference>
<organism evidence="2 3">
    <name type="scientific">Aequorivita xiaoshiensis</name>
    <dbReference type="NCBI Taxonomy" id="2874476"/>
    <lineage>
        <taxon>Bacteria</taxon>
        <taxon>Pseudomonadati</taxon>
        <taxon>Bacteroidota</taxon>
        <taxon>Flavobacteriia</taxon>
        <taxon>Flavobacteriales</taxon>
        <taxon>Flavobacteriaceae</taxon>
        <taxon>Aequorivita</taxon>
    </lineage>
</organism>
<dbReference type="Proteomes" id="UP001139462">
    <property type="component" value="Unassembled WGS sequence"/>
</dbReference>
<dbReference type="GO" id="GO:0005829">
    <property type="term" value="C:cytosol"/>
    <property type="evidence" value="ECO:0007669"/>
    <property type="project" value="TreeGrafter"/>
</dbReference>
<name>A0A9X1U3C4_9FLAO</name>
<dbReference type="EMBL" id="JAIRBB010000003">
    <property type="protein sequence ID" value="MCG2430559.1"/>
    <property type="molecule type" value="Genomic_DNA"/>
</dbReference>
<proteinExistence type="predicted"/>
<dbReference type="AlphaFoldDB" id="A0A9X1U3C4"/>
<dbReference type="PANTHER" id="PTHR12390">
    <property type="entry name" value="UROPORPHYRINOGEN III SYNTHASE"/>
    <property type="match status" value="1"/>
</dbReference>
<dbReference type="PANTHER" id="PTHR12390:SF0">
    <property type="entry name" value="UROPORPHYRINOGEN-III SYNTHASE"/>
    <property type="match status" value="1"/>
</dbReference>
<dbReference type="SUPFAM" id="SSF69618">
    <property type="entry name" value="HemD-like"/>
    <property type="match status" value="1"/>
</dbReference>
<dbReference type="InterPro" id="IPR039793">
    <property type="entry name" value="UROS/Hem4"/>
</dbReference>
<feature type="domain" description="Tetrapyrrole biosynthesis uroporphyrinogen III synthase" evidence="1">
    <location>
        <begin position="16"/>
        <end position="200"/>
    </location>
</feature>
<accession>A0A9X1U3C4</accession>
<dbReference type="Pfam" id="PF02602">
    <property type="entry name" value="HEM4"/>
    <property type="match status" value="1"/>
</dbReference>
<reference evidence="2" key="1">
    <citation type="submission" date="2021-09" db="EMBL/GenBank/DDBJ databases">
        <title>Genome of Aequorivita sp. strain F64183.</title>
        <authorList>
            <person name="Wang Y."/>
        </authorList>
    </citation>
    <scope>NUCLEOTIDE SEQUENCE</scope>
    <source>
        <strain evidence="2">F64183</strain>
    </source>
</reference>
<sequence length="214" mass="23999">MKSVLSTKKLSFSQRELLLNAGMSLVEYNAIKIDFIDFKAPSEIDKAIITSQNSVNAIQNANIKIQNCYCVGEKTKALLEKNGQNVVKMTEYASELAPYLVENHRNDHFYFFCGNLRSDVIPSALNENNVSFEEIKVYNTSLQPKTIKRQFDAIMFFSPSGVRSYFKENKTEALAVCIGITTASEAKNYTDHVVVSNATIIESVIAKTVKMLQT</sequence>
<protein>
    <submittedName>
        <fullName evidence="2">Uroporphyrinogen-III synthase</fullName>
    </submittedName>
</protein>
<dbReference type="RefSeq" id="WP_237607712.1">
    <property type="nucleotide sequence ID" value="NZ_JAIRBB010000003.1"/>
</dbReference>
<evidence type="ECO:0000259" key="1">
    <source>
        <dbReference type="Pfam" id="PF02602"/>
    </source>
</evidence>
<dbReference type="GO" id="GO:0006780">
    <property type="term" value="P:uroporphyrinogen III biosynthetic process"/>
    <property type="evidence" value="ECO:0007669"/>
    <property type="project" value="InterPro"/>
</dbReference>
<dbReference type="InterPro" id="IPR003754">
    <property type="entry name" value="4pyrrol_synth_uPrphyn_synth"/>
</dbReference>
<dbReference type="GO" id="GO:0004852">
    <property type="term" value="F:uroporphyrinogen-III synthase activity"/>
    <property type="evidence" value="ECO:0007669"/>
    <property type="project" value="InterPro"/>
</dbReference>
<gene>
    <name evidence="2" type="ORF">K8344_05460</name>
</gene>
<dbReference type="CDD" id="cd06578">
    <property type="entry name" value="HemD"/>
    <property type="match status" value="1"/>
</dbReference>
<evidence type="ECO:0000313" key="2">
    <source>
        <dbReference type="EMBL" id="MCG2430559.1"/>
    </source>
</evidence>
<comment type="caution">
    <text evidence="2">The sequence shown here is derived from an EMBL/GenBank/DDBJ whole genome shotgun (WGS) entry which is preliminary data.</text>
</comment>
<dbReference type="InterPro" id="IPR036108">
    <property type="entry name" value="4pyrrol_syn_uPrphyn_synt_sf"/>
</dbReference>
<keyword evidence="3" id="KW-1185">Reference proteome</keyword>
<evidence type="ECO:0000313" key="3">
    <source>
        <dbReference type="Proteomes" id="UP001139462"/>
    </source>
</evidence>